<dbReference type="Proteomes" id="UP001412067">
    <property type="component" value="Unassembled WGS sequence"/>
</dbReference>
<sequence>MFSTLEKFKILHSRPRERISLSPSSTLTKLGLRRRRTIHFLFRYSTTWHFGSQKICIADVGHQHQTINLFSDPTFDGLLNKLPPFTTHVSNKLGAMNPQVTRFIVFVTMSNRMDEALPSPHELPDLVVDSPDESVAVSRTEPATEGEADLTDDFSDVEELGYPSDSDEDFSSKEME</sequence>
<comment type="caution">
    <text evidence="2">The sequence shown here is derived from an EMBL/GenBank/DDBJ whole genome shotgun (WGS) entry which is preliminary data.</text>
</comment>
<accession>A0ABR2LLX5</accession>
<evidence type="ECO:0000313" key="2">
    <source>
        <dbReference type="EMBL" id="KAK8944068.1"/>
    </source>
</evidence>
<protein>
    <submittedName>
        <fullName evidence="2">Uncharacterized protein</fullName>
    </submittedName>
</protein>
<name>A0ABR2LLX5_9ASPA</name>
<feature type="compositionally biased region" description="Acidic residues" evidence="1">
    <location>
        <begin position="144"/>
        <end position="169"/>
    </location>
</feature>
<proteinExistence type="predicted"/>
<evidence type="ECO:0000313" key="3">
    <source>
        <dbReference type="Proteomes" id="UP001412067"/>
    </source>
</evidence>
<feature type="region of interest" description="Disordered" evidence="1">
    <location>
        <begin position="118"/>
        <end position="176"/>
    </location>
</feature>
<gene>
    <name evidence="2" type="ORF">KSP40_PGU010070</name>
</gene>
<reference evidence="2 3" key="1">
    <citation type="journal article" date="2022" name="Nat. Plants">
        <title>Genomes of leafy and leafless Platanthera orchids illuminate the evolution of mycoheterotrophy.</title>
        <authorList>
            <person name="Li M.H."/>
            <person name="Liu K.W."/>
            <person name="Li Z."/>
            <person name="Lu H.C."/>
            <person name="Ye Q.L."/>
            <person name="Zhang D."/>
            <person name="Wang J.Y."/>
            <person name="Li Y.F."/>
            <person name="Zhong Z.M."/>
            <person name="Liu X."/>
            <person name="Yu X."/>
            <person name="Liu D.K."/>
            <person name="Tu X.D."/>
            <person name="Liu B."/>
            <person name="Hao Y."/>
            <person name="Liao X.Y."/>
            <person name="Jiang Y.T."/>
            <person name="Sun W.H."/>
            <person name="Chen J."/>
            <person name="Chen Y.Q."/>
            <person name="Ai Y."/>
            <person name="Zhai J.W."/>
            <person name="Wu S.S."/>
            <person name="Zhou Z."/>
            <person name="Hsiao Y.Y."/>
            <person name="Wu W.L."/>
            <person name="Chen Y.Y."/>
            <person name="Lin Y.F."/>
            <person name="Hsu J.L."/>
            <person name="Li C.Y."/>
            <person name="Wang Z.W."/>
            <person name="Zhao X."/>
            <person name="Zhong W.Y."/>
            <person name="Ma X.K."/>
            <person name="Ma L."/>
            <person name="Huang J."/>
            <person name="Chen G.Z."/>
            <person name="Huang M.Z."/>
            <person name="Huang L."/>
            <person name="Peng D.H."/>
            <person name="Luo Y.B."/>
            <person name="Zou S.Q."/>
            <person name="Chen S.P."/>
            <person name="Lan S."/>
            <person name="Tsai W.C."/>
            <person name="Van de Peer Y."/>
            <person name="Liu Z.J."/>
        </authorList>
    </citation>
    <scope>NUCLEOTIDE SEQUENCE [LARGE SCALE GENOMIC DNA]</scope>
    <source>
        <strain evidence="2">Lor288</strain>
    </source>
</reference>
<organism evidence="2 3">
    <name type="scientific">Platanthera guangdongensis</name>
    <dbReference type="NCBI Taxonomy" id="2320717"/>
    <lineage>
        <taxon>Eukaryota</taxon>
        <taxon>Viridiplantae</taxon>
        <taxon>Streptophyta</taxon>
        <taxon>Embryophyta</taxon>
        <taxon>Tracheophyta</taxon>
        <taxon>Spermatophyta</taxon>
        <taxon>Magnoliopsida</taxon>
        <taxon>Liliopsida</taxon>
        <taxon>Asparagales</taxon>
        <taxon>Orchidaceae</taxon>
        <taxon>Orchidoideae</taxon>
        <taxon>Orchideae</taxon>
        <taxon>Orchidinae</taxon>
        <taxon>Platanthera</taxon>
    </lineage>
</organism>
<dbReference type="EMBL" id="JBBWWR010000018">
    <property type="protein sequence ID" value="KAK8944068.1"/>
    <property type="molecule type" value="Genomic_DNA"/>
</dbReference>
<evidence type="ECO:0000256" key="1">
    <source>
        <dbReference type="SAM" id="MobiDB-lite"/>
    </source>
</evidence>
<keyword evidence="3" id="KW-1185">Reference proteome</keyword>